<proteinExistence type="inferred from homology"/>
<dbReference type="Gramene" id="ONK79398">
    <property type="protein sequence ID" value="ONK79398"/>
    <property type="gene ID" value="A4U43_C01F5950"/>
</dbReference>
<accession>A0A5P1FME1</accession>
<organism evidence="3 4">
    <name type="scientific">Asparagus officinalis</name>
    <name type="common">Garden asparagus</name>
    <dbReference type="NCBI Taxonomy" id="4686"/>
    <lineage>
        <taxon>Eukaryota</taxon>
        <taxon>Viridiplantae</taxon>
        <taxon>Streptophyta</taxon>
        <taxon>Embryophyta</taxon>
        <taxon>Tracheophyta</taxon>
        <taxon>Spermatophyta</taxon>
        <taxon>Magnoliopsida</taxon>
        <taxon>Liliopsida</taxon>
        <taxon>Asparagales</taxon>
        <taxon>Asparagaceae</taxon>
        <taxon>Asparagoideae</taxon>
        <taxon>Asparagus</taxon>
    </lineage>
</organism>
<dbReference type="AlphaFoldDB" id="A0A5P1FME1"/>
<feature type="domain" description="Trichome birefringence-like C-terminal" evidence="2">
    <location>
        <begin position="2"/>
        <end position="117"/>
    </location>
</feature>
<sequence length="120" mass="14063">MILRTVSPAHFENGVWDNGGDCARTRPFLRNETNLSADEKQLYKDQIKEFEKAKHEGMKKGTEFRLLDMTNAMSLRPDGHPSRYGHWPDERWKLYNDCVHWCLPGPVDMWNDILVQMLSV</sequence>
<gene>
    <name evidence="3" type="ORF">A4U43_C01F5950</name>
</gene>
<reference evidence="4" key="1">
    <citation type="journal article" date="2017" name="Nat. Commun.">
        <title>The asparagus genome sheds light on the origin and evolution of a young Y chromosome.</title>
        <authorList>
            <person name="Harkess A."/>
            <person name="Zhou J."/>
            <person name="Xu C."/>
            <person name="Bowers J.E."/>
            <person name="Van der Hulst R."/>
            <person name="Ayyampalayam S."/>
            <person name="Mercati F."/>
            <person name="Riccardi P."/>
            <person name="McKain M.R."/>
            <person name="Kakrana A."/>
            <person name="Tang H."/>
            <person name="Ray J."/>
            <person name="Groenendijk J."/>
            <person name="Arikit S."/>
            <person name="Mathioni S.M."/>
            <person name="Nakano M."/>
            <person name="Shan H."/>
            <person name="Telgmann-Rauber A."/>
            <person name="Kanno A."/>
            <person name="Yue Z."/>
            <person name="Chen H."/>
            <person name="Li W."/>
            <person name="Chen Y."/>
            <person name="Xu X."/>
            <person name="Zhang Y."/>
            <person name="Luo S."/>
            <person name="Chen H."/>
            <person name="Gao J."/>
            <person name="Mao Z."/>
            <person name="Pires J.C."/>
            <person name="Luo M."/>
            <person name="Kudrna D."/>
            <person name="Wing R.A."/>
            <person name="Meyers B.C."/>
            <person name="Yi K."/>
            <person name="Kong H."/>
            <person name="Lavrijsen P."/>
            <person name="Sunseri F."/>
            <person name="Falavigna A."/>
            <person name="Ye Y."/>
            <person name="Leebens-Mack J.H."/>
            <person name="Chen G."/>
        </authorList>
    </citation>
    <scope>NUCLEOTIDE SEQUENCE [LARGE SCALE GENOMIC DNA]</scope>
    <source>
        <strain evidence="4">cv. DH0086</strain>
    </source>
</reference>
<evidence type="ECO:0000256" key="1">
    <source>
        <dbReference type="ARBA" id="ARBA00007727"/>
    </source>
</evidence>
<evidence type="ECO:0000259" key="2">
    <source>
        <dbReference type="Pfam" id="PF13839"/>
    </source>
</evidence>
<name>A0A5P1FME1_ASPOF</name>
<evidence type="ECO:0000313" key="4">
    <source>
        <dbReference type="Proteomes" id="UP000243459"/>
    </source>
</evidence>
<dbReference type="PANTHER" id="PTHR32285">
    <property type="entry name" value="PROTEIN TRICHOME BIREFRINGENCE-LIKE 9-RELATED"/>
    <property type="match status" value="1"/>
</dbReference>
<dbReference type="Proteomes" id="UP000243459">
    <property type="component" value="Chromosome 1"/>
</dbReference>
<comment type="similarity">
    <text evidence="1">Belongs to the PC-esterase family. TBL subfamily.</text>
</comment>
<dbReference type="InterPro" id="IPR029962">
    <property type="entry name" value="TBL"/>
</dbReference>
<dbReference type="InterPro" id="IPR026057">
    <property type="entry name" value="TBL_C"/>
</dbReference>
<keyword evidence="4" id="KW-1185">Reference proteome</keyword>
<dbReference type="PANTHER" id="PTHR32285:SF48">
    <property type="entry name" value="PROTEIN TRICHOME BIREFRINGENCE-LIKE 19"/>
    <property type="match status" value="1"/>
</dbReference>
<dbReference type="OMA" id="WPDERWK"/>
<dbReference type="GO" id="GO:0005794">
    <property type="term" value="C:Golgi apparatus"/>
    <property type="evidence" value="ECO:0007669"/>
    <property type="project" value="TreeGrafter"/>
</dbReference>
<evidence type="ECO:0000313" key="3">
    <source>
        <dbReference type="EMBL" id="ONK79398.1"/>
    </source>
</evidence>
<dbReference type="Pfam" id="PF13839">
    <property type="entry name" value="PC-Esterase"/>
    <property type="match status" value="1"/>
</dbReference>
<dbReference type="GO" id="GO:0016413">
    <property type="term" value="F:O-acetyltransferase activity"/>
    <property type="evidence" value="ECO:0007669"/>
    <property type="project" value="InterPro"/>
</dbReference>
<protein>
    <recommendedName>
        <fullName evidence="2">Trichome birefringence-like C-terminal domain-containing protein</fullName>
    </recommendedName>
</protein>
<dbReference type="EMBL" id="CM007381">
    <property type="protein sequence ID" value="ONK79398.1"/>
    <property type="molecule type" value="Genomic_DNA"/>
</dbReference>